<reference evidence="5" key="2">
    <citation type="submission" date="2015-01" db="EMBL/GenBank/DDBJ databases">
        <title>Evolutionary Origins and Diversification of the Mycorrhizal Mutualists.</title>
        <authorList>
            <consortium name="DOE Joint Genome Institute"/>
            <consortium name="Mycorrhizal Genomics Consortium"/>
            <person name="Kohler A."/>
            <person name="Kuo A."/>
            <person name="Nagy L.G."/>
            <person name="Floudas D."/>
            <person name="Copeland A."/>
            <person name="Barry K.W."/>
            <person name="Cichocki N."/>
            <person name="Veneault-Fourrey C."/>
            <person name="LaButti K."/>
            <person name="Lindquist E.A."/>
            <person name="Lipzen A."/>
            <person name="Lundell T."/>
            <person name="Morin E."/>
            <person name="Murat C."/>
            <person name="Riley R."/>
            <person name="Ohm R."/>
            <person name="Sun H."/>
            <person name="Tunlid A."/>
            <person name="Henrissat B."/>
            <person name="Grigoriev I.V."/>
            <person name="Hibbett D.S."/>
            <person name="Martin F."/>
        </authorList>
    </citation>
    <scope>NUCLEOTIDE SEQUENCE [LARGE SCALE GENOMIC DNA]</scope>
    <source>
        <strain evidence="5">Marx 270</strain>
    </source>
</reference>
<evidence type="ECO:0000313" key="5">
    <source>
        <dbReference type="Proteomes" id="UP000054217"/>
    </source>
</evidence>
<dbReference type="PROSITE" id="PS51471">
    <property type="entry name" value="FE2OG_OXY"/>
    <property type="match status" value="1"/>
</dbReference>
<keyword evidence="1" id="KW-0560">Oxidoreductase</keyword>
<gene>
    <name evidence="4" type="ORF">M404DRAFT_994494</name>
</gene>
<evidence type="ECO:0000256" key="1">
    <source>
        <dbReference type="RuleBase" id="RU003682"/>
    </source>
</evidence>
<dbReference type="Pfam" id="PF14226">
    <property type="entry name" value="DIOX_N"/>
    <property type="match status" value="1"/>
</dbReference>
<dbReference type="Pfam" id="PF03171">
    <property type="entry name" value="2OG-FeII_Oxy"/>
    <property type="match status" value="1"/>
</dbReference>
<dbReference type="InterPro" id="IPR005123">
    <property type="entry name" value="Oxoglu/Fe-dep_dioxygenase_dom"/>
</dbReference>
<dbReference type="InterPro" id="IPR026992">
    <property type="entry name" value="DIOX_N"/>
</dbReference>
<keyword evidence="5" id="KW-1185">Reference proteome</keyword>
<dbReference type="InParanoid" id="A0A0C3PT29"/>
<dbReference type="GO" id="GO:0016491">
    <property type="term" value="F:oxidoreductase activity"/>
    <property type="evidence" value="ECO:0007669"/>
    <property type="project" value="UniProtKB-KW"/>
</dbReference>
<feature type="region of interest" description="Disordered" evidence="2">
    <location>
        <begin position="334"/>
        <end position="354"/>
    </location>
</feature>
<organism evidence="4 5">
    <name type="scientific">Pisolithus tinctorius Marx 270</name>
    <dbReference type="NCBI Taxonomy" id="870435"/>
    <lineage>
        <taxon>Eukaryota</taxon>
        <taxon>Fungi</taxon>
        <taxon>Dikarya</taxon>
        <taxon>Basidiomycota</taxon>
        <taxon>Agaricomycotina</taxon>
        <taxon>Agaricomycetes</taxon>
        <taxon>Agaricomycetidae</taxon>
        <taxon>Boletales</taxon>
        <taxon>Sclerodermatineae</taxon>
        <taxon>Pisolithaceae</taxon>
        <taxon>Pisolithus</taxon>
    </lineage>
</organism>
<keyword evidence="1" id="KW-0479">Metal-binding</keyword>
<accession>A0A0C3PT29</accession>
<dbReference type="STRING" id="870435.A0A0C3PT29"/>
<feature type="domain" description="Fe2OG dioxygenase" evidence="3">
    <location>
        <begin position="179"/>
        <end position="285"/>
    </location>
</feature>
<name>A0A0C3PT29_PISTI</name>
<dbReference type="AlphaFoldDB" id="A0A0C3PT29"/>
<dbReference type="OrthoDB" id="406156at2759"/>
<dbReference type="SUPFAM" id="SSF51197">
    <property type="entry name" value="Clavaminate synthase-like"/>
    <property type="match status" value="1"/>
</dbReference>
<comment type="similarity">
    <text evidence="1">Belongs to the iron/ascorbate-dependent oxidoreductase family.</text>
</comment>
<reference evidence="4 5" key="1">
    <citation type="submission" date="2014-04" db="EMBL/GenBank/DDBJ databases">
        <authorList>
            <consortium name="DOE Joint Genome Institute"/>
            <person name="Kuo A."/>
            <person name="Kohler A."/>
            <person name="Costa M.D."/>
            <person name="Nagy L.G."/>
            <person name="Floudas D."/>
            <person name="Copeland A."/>
            <person name="Barry K.W."/>
            <person name="Cichocki N."/>
            <person name="Veneault-Fourrey C."/>
            <person name="LaButti K."/>
            <person name="Lindquist E.A."/>
            <person name="Lipzen A."/>
            <person name="Lundell T."/>
            <person name="Morin E."/>
            <person name="Murat C."/>
            <person name="Sun H."/>
            <person name="Tunlid A."/>
            <person name="Henrissat B."/>
            <person name="Grigoriev I.V."/>
            <person name="Hibbett D.S."/>
            <person name="Martin F."/>
            <person name="Nordberg H.P."/>
            <person name="Cantor M.N."/>
            <person name="Hua S.X."/>
        </authorList>
    </citation>
    <scope>NUCLEOTIDE SEQUENCE [LARGE SCALE GENOMIC DNA]</scope>
    <source>
        <strain evidence="4 5">Marx 270</strain>
    </source>
</reference>
<dbReference type="GO" id="GO:0046872">
    <property type="term" value="F:metal ion binding"/>
    <property type="evidence" value="ECO:0007669"/>
    <property type="project" value="UniProtKB-KW"/>
</dbReference>
<keyword evidence="1" id="KW-0408">Iron</keyword>
<dbReference type="EMBL" id="KN831949">
    <property type="protein sequence ID" value="KIO11829.1"/>
    <property type="molecule type" value="Genomic_DNA"/>
</dbReference>
<feature type="region of interest" description="Disordered" evidence="2">
    <location>
        <begin position="175"/>
        <end position="198"/>
    </location>
</feature>
<dbReference type="PANTHER" id="PTHR47990">
    <property type="entry name" value="2-OXOGLUTARATE (2OG) AND FE(II)-DEPENDENT OXYGENASE SUPERFAMILY PROTEIN-RELATED"/>
    <property type="match status" value="1"/>
</dbReference>
<dbReference type="InterPro" id="IPR027443">
    <property type="entry name" value="IPNS-like_sf"/>
</dbReference>
<evidence type="ECO:0000259" key="3">
    <source>
        <dbReference type="PROSITE" id="PS51471"/>
    </source>
</evidence>
<protein>
    <recommendedName>
        <fullName evidence="3">Fe2OG dioxygenase domain-containing protein</fullName>
    </recommendedName>
</protein>
<dbReference type="InterPro" id="IPR044861">
    <property type="entry name" value="IPNS-like_FE2OG_OXY"/>
</dbReference>
<dbReference type="Gene3D" id="2.60.120.330">
    <property type="entry name" value="B-lactam Antibiotic, Isopenicillin N Synthase, Chain"/>
    <property type="match status" value="1"/>
</dbReference>
<evidence type="ECO:0000313" key="4">
    <source>
        <dbReference type="EMBL" id="KIO11829.1"/>
    </source>
</evidence>
<dbReference type="Proteomes" id="UP000054217">
    <property type="component" value="Unassembled WGS sequence"/>
</dbReference>
<sequence length="354" mass="38809">MPGITLPAFPDNVPTHSLPTIDFELVKAGNQAEIDHLWEAAVTCGFWYLKNHGAEQEVTAMFDLGAETFALPLEEKMKYEQGDSGRSCGYKKIGGNAVDAAGLPDMTEFLNVTKDDVLAFPEVVHRTYPSTVTAAIPSVVHPFVCKSIEVNNTILRIFTQKLGLPEGTLEELHARDLPSGSESRVIRSPPMPGKDTADRPMIGSHTDFGSLAFLHNILGGLQVLLPGETQWAYVKPIPGHAICNVGDALTVFSGGILKSAVHRVVPPPGAQGEYERWSLVFFTRPNNTQVLRALVEDSPVIMESVKQYPEVVFETGSTAEEWFSRRTKYQRLGNREGSQSWAASRGTEHNPVAR</sequence>
<dbReference type="InterPro" id="IPR050231">
    <property type="entry name" value="Iron_ascorbate_oxido_reductase"/>
</dbReference>
<dbReference type="HOGENOM" id="CLU_010119_4_0_1"/>
<evidence type="ECO:0000256" key="2">
    <source>
        <dbReference type="SAM" id="MobiDB-lite"/>
    </source>
</evidence>
<proteinExistence type="inferred from homology"/>